<dbReference type="Pfam" id="PF07734">
    <property type="entry name" value="FBA_1"/>
    <property type="match status" value="1"/>
</dbReference>
<dbReference type="Gramene" id="OMO56863">
    <property type="protein sequence ID" value="OMO56863"/>
    <property type="gene ID" value="CCACVL1_26219"/>
</dbReference>
<dbReference type="PANTHER" id="PTHR31672:SF13">
    <property type="entry name" value="F-BOX PROTEIN CPR30-LIKE"/>
    <property type="match status" value="1"/>
</dbReference>
<evidence type="ECO:0000313" key="3">
    <source>
        <dbReference type="Proteomes" id="UP000188268"/>
    </source>
</evidence>
<dbReference type="STRING" id="210143.A0A1R3GFJ7"/>
<comment type="caution">
    <text evidence="2">The sequence shown here is derived from an EMBL/GenBank/DDBJ whole genome shotgun (WGS) entry which is preliminary data.</text>
</comment>
<dbReference type="PANTHER" id="PTHR31672">
    <property type="entry name" value="BNACNNG10540D PROTEIN"/>
    <property type="match status" value="1"/>
</dbReference>
<feature type="domain" description="F-box" evidence="1">
    <location>
        <begin position="23"/>
        <end position="70"/>
    </location>
</feature>
<dbReference type="PROSITE" id="PS50181">
    <property type="entry name" value="FBOX"/>
    <property type="match status" value="1"/>
</dbReference>
<dbReference type="InterPro" id="IPR017451">
    <property type="entry name" value="F-box-assoc_interact_dom"/>
</dbReference>
<dbReference type="OrthoDB" id="1291746at2759"/>
<accession>A0A1R3GFJ7</accession>
<organism evidence="2 3">
    <name type="scientific">Corchorus capsularis</name>
    <name type="common">Jute</name>
    <dbReference type="NCBI Taxonomy" id="210143"/>
    <lineage>
        <taxon>Eukaryota</taxon>
        <taxon>Viridiplantae</taxon>
        <taxon>Streptophyta</taxon>
        <taxon>Embryophyta</taxon>
        <taxon>Tracheophyta</taxon>
        <taxon>Spermatophyta</taxon>
        <taxon>Magnoliopsida</taxon>
        <taxon>eudicotyledons</taxon>
        <taxon>Gunneridae</taxon>
        <taxon>Pentapetalae</taxon>
        <taxon>rosids</taxon>
        <taxon>malvids</taxon>
        <taxon>Malvales</taxon>
        <taxon>Malvaceae</taxon>
        <taxon>Grewioideae</taxon>
        <taxon>Apeibeae</taxon>
        <taxon>Corchorus</taxon>
    </lineage>
</organism>
<dbReference type="EMBL" id="AWWV01014447">
    <property type="protein sequence ID" value="OMO56863.1"/>
    <property type="molecule type" value="Genomic_DNA"/>
</dbReference>
<proteinExistence type="predicted"/>
<dbReference type="AlphaFoldDB" id="A0A1R3GFJ7"/>
<dbReference type="Gene3D" id="1.20.1280.50">
    <property type="match status" value="1"/>
</dbReference>
<gene>
    <name evidence="2" type="ORF">CCACVL1_26219</name>
</gene>
<dbReference type="InterPro" id="IPR036047">
    <property type="entry name" value="F-box-like_dom_sf"/>
</dbReference>
<dbReference type="Proteomes" id="UP000188268">
    <property type="component" value="Unassembled WGS sequence"/>
</dbReference>
<dbReference type="InterPro" id="IPR050796">
    <property type="entry name" value="SCF_F-box_component"/>
</dbReference>
<reference evidence="2 3" key="1">
    <citation type="submission" date="2013-09" db="EMBL/GenBank/DDBJ databases">
        <title>Corchorus capsularis genome sequencing.</title>
        <authorList>
            <person name="Alam M."/>
            <person name="Haque M.S."/>
            <person name="Islam M.S."/>
            <person name="Emdad E.M."/>
            <person name="Islam M.M."/>
            <person name="Ahmed B."/>
            <person name="Halim A."/>
            <person name="Hossen Q.M.M."/>
            <person name="Hossain M.Z."/>
            <person name="Ahmed R."/>
            <person name="Khan M.M."/>
            <person name="Islam R."/>
            <person name="Rashid M.M."/>
            <person name="Khan S.A."/>
            <person name="Rahman M.S."/>
            <person name="Alam M."/>
        </authorList>
    </citation>
    <scope>NUCLEOTIDE SEQUENCE [LARGE SCALE GENOMIC DNA]</scope>
    <source>
        <strain evidence="3">cv. CVL-1</strain>
        <tissue evidence="2">Whole seedling</tissue>
    </source>
</reference>
<dbReference type="SUPFAM" id="SSF117281">
    <property type="entry name" value="Kelch motif"/>
    <property type="match status" value="1"/>
</dbReference>
<evidence type="ECO:0000313" key="2">
    <source>
        <dbReference type="EMBL" id="OMO56863.1"/>
    </source>
</evidence>
<dbReference type="CDD" id="cd22157">
    <property type="entry name" value="F-box_AtFBW1-like"/>
    <property type="match status" value="1"/>
</dbReference>
<dbReference type="Pfam" id="PF00646">
    <property type="entry name" value="F-box"/>
    <property type="match status" value="1"/>
</dbReference>
<dbReference type="SMART" id="SM00256">
    <property type="entry name" value="FBOX"/>
    <property type="match status" value="1"/>
</dbReference>
<dbReference type="NCBIfam" id="TIGR01640">
    <property type="entry name" value="F_box_assoc_1"/>
    <property type="match status" value="1"/>
</dbReference>
<dbReference type="SUPFAM" id="SSF81383">
    <property type="entry name" value="F-box domain"/>
    <property type="match status" value="1"/>
</dbReference>
<keyword evidence="3" id="KW-1185">Reference proteome</keyword>
<protein>
    <recommendedName>
        <fullName evidence="1">F-box domain-containing protein</fullName>
    </recommendedName>
</protein>
<sequence>MELQCLSWILHIWSELVSTRWIEFQIDNLPGDLIVEILSRLPAEEVLKCRRVCKKWRTLTSTRHFTHKHVKNNASDPIFVLQYGFLEGELELYYLDEELNWMIQKNILREKRVCTSFMDHTLNDWPMLVDSYDGLLLFHAFKTSNIFICNPITQEVITLKPPPTPRFARQGGGDLDDGLIGIFFHSSTKEYRLLYIITHKNSSYHEYFILSLGSKIWRSLGTFTHRTTLFASVISNNSLHWLVPRGSAPCSESILVFNPDLETFKVLPHPGSQCCSKLCENYMVLNRTDQMDGLSLSMIYDKAIGSSMVIWELKDHQKWGWSKTYLINLDFMNKIDDGLFFRFEQYIGNIQNNEIVLMGRKRGVYLYNLFTKAI</sequence>
<dbReference type="OMA" id="CHHSTEE"/>
<dbReference type="InterPro" id="IPR006527">
    <property type="entry name" value="F-box-assoc_dom_typ1"/>
</dbReference>
<evidence type="ECO:0000259" key="1">
    <source>
        <dbReference type="PROSITE" id="PS50181"/>
    </source>
</evidence>
<name>A0A1R3GFJ7_COCAP</name>
<dbReference type="InterPro" id="IPR015915">
    <property type="entry name" value="Kelch-typ_b-propeller"/>
</dbReference>
<dbReference type="InterPro" id="IPR001810">
    <property type="entry name" value="F-box_dom"/>
</dbReference>